<protein>
    <recommendedName>
        <fullName evidence="19">ATPase synthesis protein 25</fullName>
    </recommendedName>
</protein>
<evidence type="ECO:0000256" key="19">
    <source>
        <dbReference type="RuleBase" id="RU367062"/>
    </source>
</evidence>
<dbReference type="SUPFAM" id="SSF57850">
    <property type="entry name" value="RING/U-box"/>
    <property type="match status" value="1"/>
</dbReference>
<keyword evidence="11 19" id="KW-0999">Mitochondrion inner membrane</keyword>
<evidence type="ECO:0000313" key="22">
    <source>
        <dbReference type="EMBL" id="PTU17254.1"/>
    </source>
</evidence>
<keyword evidence="13" id="KW-0653">Protein transport</keyword>
<dbReference type="Pfam" id="PF04757">
    <property type="entry name" value="Pex2_Pex12"/>
    <property type="match status" value="1"/>
</dbReference>
<dbReference type="PANTHER" id="PTHR28087:SF1">
    <property type="entry name" value="ATPASE SYNTHESIS PROTEIN 25, MITOCHONDRIAL"/>
    <property type="match status" value="1"/>
</dbReference>
<dbReference type="VEuPathDB" id="FungiDB:P175DRAFT_0512405"/>
<evidence type="ECO:0000256" key="4">
    <source>
        <dbReference type="ARBA" id="ARBA00004906"/>
    </source>
</evidence>
<keyword evidence="12" id="KW-0862">Zinc</keyword>
<dbReference type="GO" id="GO:0140053">
    <property type="term" value="P:mitochondrial gene expression"/>
    <property type="evidence" value="ECO:0007669"/>
    <property type="project" value="UniProtKB-UniRule"/>
</dbReference>
<proteinExistence type="inferred from homology"/>
<feature type="region of interest" description="Disordered" evidence="20">
    <location>
        <begin position="1104"/>
        <end position="1136"/>
    </location>
</feature>
<dbReference type="OrthoDB" id="107372at2759"/>
<dbReference type="EMBL" id="MSFN02000011">
    <property type="protein sequence ID" value="PTU17254.1"/>
    <property type="molecule type" value="Genomic_DNA"/>
</dbReference>
<evidence type="ECO:0000256" key="16">
    <source>
        <dbReference type="ARBA" id="ARBA00023128"/>
    </source>
</evidence>
<comment type="function">
    <text evidence="1">Probable mitochondrial mRNA stabilization factor.</text>
</comment>
<evidence type="ECO:0000259" key="21">
    <source>
        <dbReference type="Pfam" id="PF04757"/>
    </source>
</evidence>
<evidence type="ECO:0000256" key="17">
    <source>
        <dbReference type="ARBA" id="ARBA00023136"/>
    </source>
</evidence>
<evidence type="ECO:0000256" key="3">
    <source>
        <dbReference type="ARBA" id="ARBA00004585"/>
    </source>
</evidence>
<comment type="similarity">
    <text evidence="6 19">Belongs to the ATP25 family.</text>
</comment>
<dbReference type="GO" id="GO:0008270">
    <property type="term" value="F:zinc ion binding"/>
    <property type="evidence" value="ECO:0007669"/>
    <property type="project" value="UniProtKB-KW"/>
</dbReference>
<feature type="compositionally biased region" description="Basic and acidic residues" evidence="20">
    <location>
        <begin position="1106"/>
        <end position="1115"/>
    </location>
</feature>
<feature type="region of interest" description="Disordered" evidence="20">
    <location>
        <begin position="287"/>
        <end position="350"/>
    </location>
</feature>
<feature type="region of interest" description="Disordered" evidence="20">
    <location>
        <begin position="983"/>
        <end position="1018"/>
    </location>
</feature>
<dbReference type="Gene3D" id="3.30.40.10">
    <property type="entry name" value="Zinc/RING finger domain, C3HC4 (zinc finger)"/>
    <property type="match status" value="1"/>
</dbReference>
<comment type="similarity">
    <text evidence="5">Belongs to the pex2/pex10/pex12 family.</text>
</comment>
<evidence type="ECO:0000256" key="6">
    <source>
        <dbReference type="ARBA" id="ARBA00010787"/>
    </source>
</evidence>
<keyword evidence="10" id="KW-0863">Zinc-finger</keyword>
<evidence type="ECO:0000256" key="2">
    <source>
        <dbReference type="ARBA" id="ARBA00004443"/>
    </source>
</evidence>
<accession>A0A2T5LLU6</accession>
<evidence type="ECO:0000256" key="11">
    <source>
        <dbReference type="ARBA" id="ARBA00022792"/>
    </source>
</evidence>
<feature type="compositionally biased region" description="Low complexity" evidence="20">
    <location>
        <begin position="538"/>
        <end position="550"/>
    </location>
</feature>
<evidence type="ECO:0000256" key="7">
    <source>
        <dbReference type="ARBA" id="ARBA00022448"/>
    </source>
</evidence>
<comment type="function">
    <text evidence="19">Mitochondrial mRNA stabilization factor.</text>
</comment>
<dbReference type="GO" id="GO:0005743">
    <property type="term" value="C:mitochondrial inner membrane"/>
    <property type="evidence" value="ECO:0007669"/>
    <property type="project" value="UniProtKB-SubCell"/>
</dbReference>
<keyword evidence="9" id="KW-0479">Metal-binding</keyword>
<dbReference type="Proteomes" id="UP000244073">
    <property type="component" value="Unassembled WGS sequence"/>
</dbReference>
<dbReference type="GO" id="GO:0016567">
    <property type="term" value="P:protein ubiquitination"/>
    <property type="evidence" value="ECO:0007669"/>
    <property type="project" value="UniProtKB-ARBA"/>
</dbReference>
<evidence type="ECO:0000256" key="1">
    <source>
        <dbReference type="ARBA" id="ARBA00003470"/>
    </source>
</evidence>
<dbReference type="GeneID" id="63815553"/>
<keyword evidence="16 19" id="KW-0496">Mitochondrion</keyword>
<feature type="domain" description="Pex N-terminal" evidence="21">
    <location>
        <begin position="693"/>
        <end position="964"/>
    </location>
</feature>
<evidence type="ECO:0000256" key="15">
    <source>
        <dbReference type="ARBA" id="ARBA00022989"/>
    </source>
</evidence>
<gene>
    <name evidence="22" type="ORF">P175DRAFT_0512405</name>
</gene>
<dbReference type="Gene3D" id="3.30.460.10">
    <property type="entry name" value="Beta Polymerase, domain 2"/>
    <property type="match status" value="1"/>
</dbReference>
<feature type="compositionally biased region" description="Low complexity" evidence="20">
    <location>
        <begin position="1007"/>
        <end position="1018"/>
    </location>
</feature>
<dbReference type="InterPro" id="IPR040152">
    <property type="entry name" value="Atp25"/>
</dbReference>
<dbReference type="FunFam" id="3.30.460.10:FF:000044">
    <property type="entry name" value="ATPase synthesis protein 25, mitochondrial"/>
    <property type="match status" value="1"/>
</dbReference>
<evidence type="ECO:0000256" key="9">
    <source>
        <dbReference type="ARBA" id="ARBA00022723"/>
    </source>
</evidence>
<keyword evidence="7" id="KW-0813">Transport</keyword>
<dbReference type="GO" id="GO:0005778">
    <property type="term" value="C:peroxisomal membrane"/>
    <property type="evidence" value="ECO:0007669"/>
    <property type="project" value="UniProtKB-SubCell"/>
</dbReference>
<dbReference type="GO" id="GO:0016562">
    <property type="term" value="P:protein import into peroxisome matrix, receptor recycling"/>
    <property type="evidence" value="ECO:0007669"/>
    <property type="project" value="UniProtKB-ARBA"/>
</dbReference>
<feature type="compositionally biased region" description="Basic and acidic residues" evidence="20">
    <location>
        <begin position="993"/>
        <end position="1002"/>
    </location>
</feature>
<comment type="subcellular location">
    <subcellularLocation>
        <location evidence="2 19">Mitochondrion inner membrane</location>
        <topology evidence="2 19">Peripheral membrane protein</topology>
        <orientation evidence="2 19">Matrix side</orientation>
    </subcellularLocation>
    <subcellularLocation>
        <location evidence="3">Peroxisome membrane</location>
        <topology evidence="3">Multi-pass membrane protein</topology>
    </subcellularLocation>
</comment>
<dbReference type="GO" id="GO:0048255">
    <property type="term" value="P:mRNA stabilization"/>
    <property type="evidence" value="ECO:0007669"/>
    <property type="project" value="TreeGrafter"/>
</dbReference>
<evidence type="ECO:0000256" key="8">
    <source>
        <dbReference type="ARBA" id="ARBA00022692"/>
    </source>
</evidence>
<sequence length="1153" mass="129871">MMNRALLKAPLRYPQVARALAFRSSTGVYHQTFPTCSIYKFSRRTLTSNSCLASDRPPSSQFPPNPPVIEENDPTTQNQAAEPSQHIPWYLQEETPLPAAEISSRQQIPELPENPPKILPVLLEYVFKDLGLDDLRLFDLRDLETPPALGANVIMIIGTTRSVKHLNVSADRLCRWLRSTWKLSPYADGLLGRNELKIKLRRKARRARLASRTGTIFDDKDDGITTGWICVNAGVVEKTPIQEKPDPVFEGFGTLGVGTRVVVQLFTEEKREEVDLDGLWEQNLARAERARQTPSKIPSDAPEEVRSPNSMKTSPSDREIRHVTRPSVSLPLDQRRQFHSRSRLQHSDLEQEVDGAQRAIASQPPRFSDPLEPRNEADSGFHTRSLFERLLDLPDKRVRRELGSGLEDENSTLFLRLFYDSLARSSVEDKALAQVELACIAISRQHPGYTKESLHLKILGCFASGCFVSEELTSQVVLALLTAHPAPDKKSKPWLPDSDKEAALSVLDHMSLRGMDVLTLKFFNKLYTAASLPTTPDNNNNNNNSSNNRNVSGGAKHIAQLLDILDVPFDPEQARIHMMLRFRNGDFDGFWKWWRKLPLLGSPRTYEDYETLFKLHAVLKDRLRARDCASTWVPMMSREDPPIPLEGELLHNVMYCIVVAEPEIEKQVEEGSTSALAQLWEECQMRIQDRPCSQLSDLLPPSIRYILAVATHRHPRYLLRVLNSFDEVYALLSLIVERYYLRNFGGSFTENFYSLKRERVLLTKNGEIPRAQIGAPGPVRDSLKLRSADVWKNLLIMVGIPYLKRKLDEGYDIHAAPQASLIMSGGPRYNPSEDLPPSPTVRQRIMYAYKWFLRNVYPSVNAAYYFSILAFNLAYLFDNTKYSSPFLRLIGTRIRRLSSADHQAIAKVLEGTAPPTAGARTRPGSGLLGLLSPQSLYPQLLTSLRYFLPASIFALKFLEWWHASDFSRQLTRKATDILDIPAPVTKGMIPPAERTKKPEKQESSPTRKSALRSSARSRIQPPISATSYLPIFTVPLPPADSDAASACPVCLNPLTNPTACQTGYVYCYVCIFHWLNGEHQRQLDFMNGEGAGAAWEDDFVDEEGADADKTDDNKLASRPGKSRQGKWESGKGRCPVTGRRVLGGTEGLRRVLV</sequence>
<dbReference type="PANTHER" id="PTHR28087">
    <property type="entry name" value="ATPASE SYNTHESIS PROTEIN 25, MITOCHONDRIAL"/>
    <property type="match status" value="1"/>
</dbReference>
<feature type="region of interest" description="Disordered" evidence="20">
    <location>
        <begin position="50"/>
        <end position="82"/>
    </location>
</feature>
<dbReference type="AlphaFoldDB" id="A0A2T5LLU6"/>
<evidence type="ECO:0000256" key="13">
    <source>
        <dbReference type="ARBA" id="ARBA00022927"/>
    </source>
</evidence>
<keyword evidence="14 19" id="KW-0809">Transit peptide</keyword>
<evidence type="ECO:0000256" key="14">
    <source>
        <dbReference type="ARBA" id="ARBA00022946"/>
    </source>
</evidence>
<keyword evidence="18" id="KW-0576">Peroxisome</keyword>
<evidence type="ECO:0000256" key="5">
    <source>
        <dbReference type="ARBA" id="ARBA00008704"/>
    </source>
</evidence>
<dbReference type="InterPro" id="IPR043519">
    <property type="entry name" value="NT_sf"/>
</dbReference>
<organism evidence="22 23">
    <name type="scientific">Aspergillus ochraceoroseus IBT 24754</name>
    <dbReference type="NCBI Taxonomy" id="1392256"/>
    <lineage>
        <taxon>Eukaryota</taxon>
        <taxon>Fungi</taxon>
        <taxon>Dikarya</taxon>
        <taxon>Ascomycota</taxon>
        <taxon>Pezizomycotina</taxon>
        <taxon>Eurotiomycetes</taxon>
        <taxon>Eurotiomycetidae</taxon>
        <taxon>Eurotiales</taxon>
        <taxon>Aspergillaceae</taxon>
        <taxon>Aspergillus</taxon>
        <taxon>Aspergillus subgen. Nidulantes</taxon>
    </lineage>
</organism>
<comment type="pathway">
    <text evidence="4">Protein modification; protein ubiquitination.</text>
</comment>
<name>A0A2T5LLU6_9EURO</name>
<comment type="caution">
    <text evidence="22">The sequence shown here is derived from an EMBL/GenBank/DDBJ whole genome shotgun (WGS) entry which is preliminary data.</text>
</comment>
<keyword evidence="15" id="KW-1133">Transmembrane helix</keyword>
<evidence type="ECO:0000256" key="12">
    <source>
        <dbReference type="ARBA" id="ARBA00022833"/>
    </source>
</evidence>
<evidence type="ECO:0000256" key="18">
    <source>
        <dbReference type="ARBA" id="ARBA00023140"/>
    </source>
</evidence>
<dbReference type="RefSeq" id="XP_040748646.1">
    <property type="nucleotide sequence ID" value="XM_040898671.1"/>
</dbReference>
<evidence type="ECO:0000256" key="20">
    <source>
        <dbReference type="SAM" id="MobiDB-lite"/>
    </source>
</evidence>
<dbReference type="InterPro" id="IPR013083">
    <property type="entry name" value="Znf_RING/FYVE/PHD"/>
</dbReference>
<evidence type="ECO:0000256" key="10">
    <source>
        <dbReference type="ARBA" id="ARBA00022771"/>
    </source>
</evidence>
<feature type="region of interest" description="Disordered" evidence="20">
    <location>
        <begin position="533"/>
        <end position="552"/>
    </location>
</feature>
<dbReference type="InterPro" id="IPR006845">
    <property type="entry name" value="Pex_N"/>
</dbReference>
<keyword evidence="17 19" id="KW-0472">Membrane</keyword>
<keyword evidence="8" id="KW-0812">Transmembrane</keyword>
<reference evidence="22 23" key="1">
    <citation type="journal article" date="2018" name="Proc. Natl. Acad. Sci. U.S.A.">
        <title>Linking secondary metabolites to gene clusters through genome sequencing of six diverse Aspergillus species.</title>
        <authorList>
            <person name="Kaerboelling I."/>
            <person name="Vesth T.C."/>
            <person name="Frisvad J.C."/>
            <person name="Nybo J.L."/>
            <person name="Theobald S."/>
            <person name="Kuo A."/>
            <person name="Bowyer P."/>
            <person name="Matsuda Y."/>
            <person name="Mondo S."/>
            <person name="Lyhne E.K."/>
            <person name="Kogle M.E."/>
            <person name="Clum A."/>
            <person name="Lipzen A."/>
            <person name="Salamov A."/>
            <person name="Ngan C.Y."/>
            <person name="Daum C."/>
            <person name="Chiniquy J."/>
            <person name="Barry K."/>
            <person name="LaButti K."/>
            <person name="Haridas S."/>
            <person name="Simmons B.A."/>
            <person name="Magnuson J.K."/>
            <person name="Mortensen U.H."/>
            <person name="Larsen T.O."/>
            <person name="Grigoriev I.V."/>
            <person name="Baker S.E."/>
            <person name="Andersen M.R."/>
        </authorList>
    </citation>
    <scope>NUCLEOTIDE SEQUENCE [LARGE SCALE GENOMIC DNA]</scope>
    <source>
        <strain evidence="22 23">IBT 24754</strain>
    </source>
</reference>
<evidence type="ECO:0000313" key="23">
    <source>
        <dbReference type="Proteomes" id="UP000244073"/>
    </source>
</evidence>